<gene>
    <name evidence="1" type="ORF">MVEN_02256100</name>
</gene>
<dbReference type="OrthoDB" id="3145912at2759"/>
<evidence type="ECO:0000313" key="1">
    <source>
        <dbReference type="EMBL" id="KAF7335056.1"/>
    </source>
</evidence>
<comment type="caution">
    <text evidence="1">The sequence shown here is derived from an EMBL/GenBank/DDBJ whole genome shotgun (WGS) entry which is preliminary data.</text>
</comment>
<name>A0A8H6X6T7_9AGAR</name>
<reference evidence="1" key="1">
    <citation type="submission" date="2020-05" db="EMBL/GenBank/DDBJ databases">
        <title>Mycena genomes resolve the evolution of fungal bioluminescence.</title>
        <authorList>
            <person name="Tsai I.J."/>
        </authorList>
    </citation>
    <scope>NUCLEOTIDE SEQUENCE</scope>
    <source>
        <strain evidence="1">CCC161011</strain>
    </source>
</reference>
<organism evidence="1 2">
    <name type="scientific">Mycena venus</name>
    <dbReference type="NCBI Taxonomy" id="2733690"/>
    <lineage>
        <taxon>Eukaryota</taxon>
        <taxon>Fungi</taxon>
        <taxon>Dikarya</taxon>
        <taxon>Basidiomycota</taxon>
        <taxon>Agaricomycotina</taxon>
        <taxon>Agaricomycetes</taxon>
        <taxon>Agaricomycetidae</taxon>
        <taxon>Agaricales</taxon>
        <taxon>Marasmiineae</taxon>
        <taxon>Mycenaceae</taxon>
        <taxon>Mycena</taxon>
    </lineage>
</organism>
<sequence length="261" mass="29489">MAALVARILGGAWRPEDDAPAPSEFELDFVTDTASDVFSATTYDEDDESIPRLLTSTVSEDEDDGDSPSFLHILPSLIHERCGERLSVEIGQLFGLDNDEHDEEDLTEPEIDLEHPLFTCVTHDEVDVENEEPARLAWLLSASALPALTHLSFNTQPNPLFLEKIPTNNHRLRVLMVAFSAKEEDAAVGFIEEITGIADPRLVVATHAHYYSDWEIGVRGGDDIWIRAEEFLLWKQCGEVEEGDYFAQRRDPHRKLYGRLW</sequence>
<dbReference type="EMBL" id="JACAZI010000025">
    <property type="protein sequence ID" value="KAF7335056.1"/>
    <property type="molecule type" value="Genomic_DNA"/>
</dbReference>
<evidence type="ECO:0000313" key="2">
    <source>
        <dbReference type="Proteomes" id="UP000620124"/>
    </source>
</evidence>
<dbReference type="AlphaFoldDB" id="A0A8H6X6T7"/>
<protein>
    <submittedName>
        <fullName evidence="1">Uncharacterized protein</fullName>
    </submittedName>
</protein>
<accession>A0A8H6X6T7</accession>
<dbReference type="Proteomes" id="UP000620124">
    <property type="component" value="Unassembled WGS sequence"/>
</dbReference>
<keyword evidence="2" id="KW-1185">Reference proteome</keyword>
<proteinExistence type="predicted"/>